<dbReference type="AlphaFoldDB" id="A0A1L3SV34"/>
<feature type="transmembrane region" description="Helical" evidence="7">
    <location>
        <begin position="160"/>
        <end position="181"/>
    </location>
</feature>
<reference evidence="10" key="1">
    <citation type="submission" date="2016-11" db="EMBL/GenBank/DDBJ databases">
        <title>Mesorhizobium oceanicum sp. nov., isolated from deep seawater in South China Sea.</title>
        <authorList>
            <person name="Fu G.-Y."/>
        </authorList>
    </citation>
    <scope>NUCLEOTIDE SEQUENCE [LARGE SCALE GENOMIC DNA]</scope>
    <source>
        <strain evidence="10">B7</strain>
    </source>
</reference>
<dbReference type="PANTHER" id="PTHR30183">
    <property type="entry name" value="MOLYBDENUM TRANSPORT SYSTEM PERMEASE PROTEIN MODB"/>
    <property type="match status" value="1"/>
</dbReference>
<feature type="transmembrane region" description="Helical" evidence="7">
    <location>
        <begin position="392"/>
        <end position="409"/>
    </location>
</feature>
<keyword evidence="4 7" id="KW-0812">Transmembrane</keyword>
<dbReference type="PROSITE" id="PS50928">
    <property type="entry name" value="ABC_TM1"/>
    <property type="match status" value="2"/>
</dbReference>
<organism evidence="9 10">
    <name type="scientific">Aquibium oceanicum</name>
    <dbReference type="NCBI Taxonomy" id="1670800"/>
    <lineage>
        <taxon>Bacteria</taxon>
        <taxon>Pseudomonadati</taxon>
        <taxon>Pseudomonadota</taxon>
        <taxon>Alphaproteobacteria</taxon>
        <taxon>Hyphomicrobiales</taxon>
        <taxon>Phyllobacteriaceae</taxon>
        <taxon>Aquibium</taxon>
    </lineage>
</organism>
<dbReference type="OrthoDB" id="9790211at2"/>
<feature type="transmembrane region" description="Helical" evidence="7">
    <location>
        <begin position="429"/>
        <end position="450"/>
    </location>
</feature>
<feature type="transmembrane region" description="Helical" evidence="7">
    <location>
        <begin position="349"/>
        <end position="371"/>
    </location>
</feature>
<evidence type="ECO:0000256" key="6">
    <source>
        <dbReference type="ARBA" id="ARBA00023136"/>
    </source>
</evidence>
<dbReference type="CDD" id="cd06261">
    <property type="entry name" value="TM_PBP2"/>
    <property type="match status" value="2"/>
</dbReference>
<evidence type="ECO:0000259" key="8">
    <source>
        <dbReference type="PROSITE" id="PS50928"/>
    </source>
</evidence>
<feature type="transmembrane region" description="Helical" evidence="7">
    <location>
        <begin position="202"/>
        <end position="224"/>
    </location>
</feature>
<dbReference type="PANTHER" id="PTHR30183:SF2">
    <property type="entry name" value="IRON UTILIZATION PROTEIN"/>
    <property type="match status" value="1"/>
</dbReference>
<dbReference type="SUPFAM" id="SSF161098">
    <property type="entry name" value="MetI-like"/>
    <property type="match status" value="2"/>
</dbReference>
<gene>
    <name evidence="9" type="ORF">BSQ44_19390</name>
</gene>
<protein>
    <submittedName>
        <fullName evidence="9">Iron ABC transporter permease</fullName>
    </submittedName>
</protein>
<keyword evidence="6 7" id="KW-0472">Membrane</keyword>
<name>A0A1L3SV34_9HYPH</name>
<evidence type="ECO:0000256" key="4">
    <source>
        <dbReference type="ARBA" id="ARBA00022692"/>
    </source>
</evidence>
<feature type="domain" description="ABC transmembrane type-1" evidence="8">
    <location>
        <begin position="69"/>
        <end position="274"/>
    </location>
</feature>
<comment type="similarity">
    <text evidence="7">Belongs to the binding-protein-dependent transport system permease family.</text>
</comment>
<dbReference type="GO" id="GO:0005886">
    <property type="term" value="C:plasma membrane"/>
    <property type="evidence" value="ECO:0007669"/>
    <property type="project" value="UniProtKB-SubCell"/>
</dbReference>
<evidence type="ECO:0000256" key="3">
    <source>
        <dbReference type="ARBA" id="ARBA00022475"/>
    </source>
</evidence>
<evidence type="ECO:0000256" key="5">
    <source>
        <dbReference type="ARBA" id="ARBA00022989"/>
    </source>
</evidence>
<dbReference type="Gene3D" id="1.10.3720.10">
    <property type="entry name" value="MetI-like"/>
    <property type="match status" value="2"/>
</dbReference>
<feature type="transmembrane region" description="Helical" evidence="7">
    <location>
        <begin position="257"/>
        <end position="275"/>
    </location>
</feature>
<dbReference type="Pfam" id="PF00528">
    <property type="entry name" value="BPD_transp_1"/>
    <property type="match status" value="2"/>
</dbReference>
<feature type="transmembrane region" description="Helical" evidence="7">
    <location>
        <begin position="308"/>
        <end position="329"/>
    </location>
</feature>
<keyword evidence="3" id="KW-1003">Cell membrane</keyword>
<accession>A0A1L3SV34</accession>
<feature type="transmembrane region" description="Helical" evidence="7">
    <location>
        <begin position="538"/>
        <end position="560"/>
    </location>
</feature>
<evidence type="ECO:0000313" key="9">
    <source>
        <dbReference type="EMBL" id="APH73293.1"/>
    </source>
</evidence>
<keyword evidence="2 7" id="KW-0813">Transport</keyword>
<evidence type="ECO:0000256" key="7">
    <source>
        <dbReference type="RuleBase" id="RU363032"/>
    </source>
</evidence>
<dbReference type="FunFam" id="1.10.3720.10:FF:000088">
    <property type="entry name" value="Iron(III) ABC transporter, permease protein"/>
    <property type="match status" value="1"/>
</dbReference>
<evidence type="ECO:0000313" key="10">
    <source>
        <dbReference type="Proteomes" id="UP000182840"/>
    </source>
</evidence>
<dbReference type="STRING" id="1670800.BSQ44_19390"/>
<feature type="transmembrane region" description="Helical" evidence="7">
    <location>
        <begin position="104"/>
        <end position="124"/>
    </location>
</feature>
<dbReference type="InterPro" id="IPR000515">
    <property type="entry name" value="MetI-like"/>
</dbReference>
<proteinExistence type="inferred from homology"/>
<comment type="subcellular location">
    <subcellularLocation>
        <location evidence="1 7">Cell membrane</location>
        <topology evidence="1 7">Multi-pass membrane protein</topology>
    </subcellularLocation>
</comment>
<dbReference type="InterPro" id="IPR035906">
    <property type="entry name" value="MetI-like_sf"/>
</dbReference>
<dbReference type="EMBL" id="CP018171">
    <property type="protein sequence ID" value="APH73293.1"/>
    <property type="molecule type" value="Genomic_DNA"/>
</dbReference>
<feature type="domain" description="ABC transmembrane type-1" evidence="8">
    <location>
        <begin position="349"/>
        <end position="555"/>
    </location>
</feature>
<feature type="transmembrane region" description="Helical" evidence="7">
    <location>
        <begin position="73"/>
        <end position="97"/>
    </location>
</feature>
<dbReference type="GO" id="GO:0055085">
    <property type="term" value="P:transmembrane transport"/>
    <property type="evidence" value="ECO:0007669"/>
    <property type="project" value="InterPro"/>
</dbReference>
<dbReference type="KEGG" id="meso:BSQ44_19390"/>
<sequence>MPKMNAPAASVERMRIPRARRERHPAAMVSATLIAAIVLVPIASIVAIALSGTGADWPHLARNVLPRSTATTLWLLAMVSAGTASIGVTGAWLVVAFDFPFRRFLAWALVLPLAVPTYLAAYAFGEFFHFTGPVQTGLRYLFGFQTMRDYWFPDIRTTEGAAIVLSSVLYPYVYLTTRVVFIMQGRNIADVARTLGARPSKVFFRILLPVARPAVVAGVALVLMETVNDIGAVEYLGVRTLTFSVYSTWLNRGSLEGAAQIAMVMLVLVLAILQAERWARRRQRFHGARATHMRVRPPRVILTGWRRWLATCAVLMPVLTGFGIPLLVFGDYASRRLEQLGEPALRSAFVNSVLTAGATALVTVFAAMLMINAARISRSSAVGGMARLASSGYALPGTILGLGLLFALTRLDNAIDGFLRLNFGVSSGLLFTGTAGAVVLACSIRFLALAEGAIRSGMEKLPPHLDEAARSLGRSPLASAREILLPLLRPAILTAAVLVFVDTVKELSATILLRPFGFSTLATHVYENASRGVIEDGAVAALLIIVTALVPVILLSGALMRDSEASHS</sequence>
<keyword evidence="5 7" id="KW-1133">Transmembrane helix</keyword>
<dbReference type="Proteomes" id="UP000182840">
    <property type="component" value="Chromosome"/>
</dbReference>
<evidence type="ECO:0000256" key="1">
    <source>
        <dbReference type="ARBA" id="ARBA00004651"/>
    </source>
</evidence>
<evidence type="ECO:0000256" key="2">
    <source>
        <dbReference type="ARBA" id="ARBA00022448"/>
    </source>
</evidence>
<keyword evidence="10" id="KW-1185">Reference proteome</keyword>